<name>A0A378YF34_9BURK</name>
<evidence type="ECO:0000313" key="2">
    <source>
        <dbReference type="Proteomes" id="UP000254573"/>
    </source>
</evidence>
<dbReference type="InterPro" id="IPR028087">
    <property type="entry name" value="Tad_N"/>
</dbReference>
<sequence>MTVRAPVHPTDRALPPGRRQRGSVPILAFVFVIVVMILAVAIDAGFAFMKRRDLQRAADMAALAGAQTLPGCANATSYATAVQNNVNANMGTTATDLQVTSACGFWTSPAATASGPGTFVAATSANASTGNAVSVTLFQQVPSFFQLAGTRTITATATARKAPAVVTFTVDSGLLALNTGNSVLGPLLTSLGVNAAAYIANGQQLVGATITPSGLLQALGVPITGDVTVASLQGLATVKNLTVGTLLSATQTALAAQSGALSASVTALNGVVSALAGSNALSLPVNLFGTATTPGVFANIDMAGVSAANALTANVNVMDLISTAIIGGSGTSAISIPSLSILGNTVSAKASIISPPQLGIGGVGATASTAQVRVFLQVNTQANGLLGGVLNIAGTRLTLPLTVELAQSTATVTALQCGATPSATLQETSGLVNLCVGSDASGSVQNTSAASCTTVLTNRVPIATLLGAITVNGKVSASLVTSTTPAPTKTFTGPFPQTWGPVGSTVNLSQIVGALLGGLTVDVGTQPIGNSSGASLSNVTNGLLGVVPNAGLGITTVNNYLNTAASNLQATLSSLNTTLGGVLTLNVGSIVGGLTGTITGLVNTVGSILGGLLGNVVTTLADTGCSLSGNPTSCRAQYINDNNIISTSNLTPVLTSVLYTLLNPLLAPLSALINSALSALGITIGTTTVTVDSINCQNGLVQLVY</sequence>
<proteinExistence type="predicted"/>
<dbReference type="KEGG" id="ppnm:LV28_03945"/>
<dbReference type="STRING" id="93220.A6P55_00895"/>
<accession>A0A378YF34</accession>
<organism evidence="1 2">
    <name type="scientific">Pandoraea pnomenusa</name>
    <dbReference type="NCBI Taxonomy" id="93220"/>
    <lineage>
        <taxon>Bacteria</taxon>
        <taxon>Pseudomonadati</taxon>
        <taxon>Pseudomonadota</taxon>
        <taxon>Betaproteobacteria</taxon>
        <taxon>Burkholderiales</taxon>
        <taxon>Burkholderiaceae</taxon>
        <taxon>Pandoraea</taxon>
    </lineage>
</organism>
<dbReference type="RefSeq" id="WP_023595657.1">
    <property type="nucleotide sequence ID" value="NZ_CP007506.3"/>
</dbReference>
<dbReference type="AlphaFoldDB" id="A0A378YF34"/>
<reference evidence="1 2" key="1">
    <citation type="submission" date="2018-06" db="EMBL/GenBank/DDBJ databases">
        <authorList>
            <consortium name="Pathogen Informatics"/>
            <person name="Doyle S."/>
        </authorList>
    </citation>
    <scope>NUCLEOTIDE SEQUENCE [LARGE SCALE GENOMIC DNA]</scope>
    <source>
        <strain evidence="1 2">NCTC13160</strain>
    </source>
</reference>
<gene>
    <name evidence="1" type="ORF">NCTC13160_00777</name>
</gene>
<dbReference type="Proteomes" id="UP000254573">
    <property type="component" value="Unassembled WGS sequence"/>
</dbReference>
<dbReference type="EMBL" id="UGSG01000001">
    <property type="protein sequence ID" value="SUA75323.1"/>
    <property type="molecule type" value="Genomic_DNA"/>
</dbReference>
<evidence type="ECO:0000313" key="1">
    <source>
        <dbReference type="EMBL" id="SUA75323.1"/>
    </source>
</evidence>
<protein>
    <submittedName>
        <fullName evidence="1">Predicted membrane protein</fullName>
    </submittedName>
</protein>
<dbReference type="OrthoDB" id="8534992at2"/>
<dbReference type="KEGG" id="ppno:DA70_02390"/>
<dbReference type="Pfam" id="PF13400">
    <property type="entry name" value="Tad"/>
    <property type="match status" value="1"/>
</dbReference>